<dbReference type="CDD" id="cd20910">
    <property type="entry name" value="NCBD_CREBBP-p300_like"/>
    <property type="match status" value="1"/>
</dbReference>
<proteinExistence type="predicted"/>
<keyword evidence="2" id="KW-0805">Transcription regulation</keyword>
<evidence type="ECO:0000256" key="4">
    <source>
        <dbReference type="ARBA" id="ARBA00023242"/>
    </source>
</evidence>
<dbReference type="GO" id="GO:0005634">
    <property type="term" value="C:nucleus"/>
    <property type="evidence" value="ECO:0007669"/>
    <property type="project" value="InterPro"/>
</dbReference>
<evidence type="ECO:0000259" key="5">
    <source>
        <dbReference type="Pfam" id="PF09030"/>
    </source>
</evidence>
<accession>A0A8J2WEB3</accession>
<dbReference type="InterPro" id="IPR009110">
    <property type="entry name" value="Nuc_rcpt_coact"/>
</dbReference>
<dbReference type="SUPFAM" id="SSF57850">
    <property type="entry name" value="RING/U-box"/>
    <property type="match status" value="1"/>
</dbReference>
<evidence type="ECO:0000313" key="7">
    <source>
        <dbReference type="Proteomes" id="UP000789390"/>
    </source>
</evidence>
<dbReference type="EMBL" id="CAKKLH010000057">
    <property type="protein sequence ID" value="CAH0101427.1"/>
    <property type="molecule type" value="Genomic_DNA"/>
</dbReference>
<dbReference type="GO" id="GO:0000123">
    <property type="term" value="C:histone acetyltransferase complex"/>
    <property type="evidence" value="ECO:0007669"/>
    <property type="project" value="InterPro"/>
</dbReference>
<evidence type="ECO:0000256" key="3">
    <source>
        <dbReference type="ARBA" id="ARBA00023163"/>
    </source>
</evidence>
<sequence>MSTPEMIEKLNALWDEETQCSICLECFDETHRECRSLPGSSGKHILCPMCRSKTSCEELAKLALTTQQPLPLALQQLLQILKSPSTAQQQQQVVNILRSNPQLMSAFVRQRALLQQQGLQNPQP</sequence>
<dbReference type="SUPFAM" id="SSF69125">
    <property type="entry name" value="Nuclear receptor coactivator interlocking domain"/>
    <property type="match status" value="1"/>
</dbReference>
<dbReference type="GO" id="GO:0004402">
    <property type="term" value="F:histone acetyltransferase activity"/>
    <property type="evidence" value="ECO:0007669"/>
    <property type="project" value="InterPro"/>
</dbReference>
<reference evidence="6" key="1">
    <citation type="submission" date="2021-11" db="EMBL/GenBank/DDBJ databases">
        <authorList>
            <person name="Schell T."/>
        </authorList>
    </citation>
    <scope>NUCLEOTIDE SEQUENCE</scope>
    <source>
        <strain evidence="6">M5</strain>
    </source>
</reference>
<evidence type="ECO:0000256" key="2">
    <source>
        <dbReference type="ARBA" id="ARBA00023015"/>
    </source>
</evidence>
<keyword evidence="7" id="KW-1185">Reference proteome</keyword>
<dbReference type="AlphaFoldDB" id="A0A8J2WEB3"/>
<dbReference type="OrthoDB" id="7700330at2759"/>
<dbReference type="Pfam" id="PF09030">
    <property type="entry name" value="Creb_binding"/>
    <property type="match status" value="1"/>
</dbReference>
<dbReference type="Proteomes" id="UP000789390">
    <property type="component" value="Unassembled WGS sequence"/>
</dbReference>
<dbReference type="InterPro" id="IPR014744">
    <property type="entry name" value="Nuc_rcpt_coact_CREBbp"/>
</dbReference>
<keyword evidence="3" id="KW-0804">Transcription</keyword>
<protein>
    <recommendedName>
        <fullName evidence="5">Nuclear receptor coactivator CREB-bp-like interlocking domain-containing protein</fullName>
    </recommendedName>
</protein>
<feature type="domain" description="Nuclear receptor coactivator CREB-bp-like interlocking" evidence="5">
    <location>
        <begin position="71"/>
        <end position="116"/>
    </location>
</feature>
<dbReference type="GO" id="GO:0003713">
    <property type="term" value="F:transcription coactivator activity"/>
    <property type="evidence" value="ECO:0007669"/>
    <property type="project" value="InterPro"/>
</dbReference>
<evidence type="ECO:0000313" key="6">
    <source>
        <dbReference type="EMBL" id="CAH0101427.1"/>
    </source>
</evidence>
<dbReference type="Gene3D" id="1.10.1630.10">
    <property type="entry name" value="Nuclear receptor coactivator, CREB-bp-like, interlocking domain"/>
    <property type="match status" value="1"/>
</dbReference>
<evidence type="ECO:0000256" key="1">
    <source>
        <dbReference type="ARBA" id="ARBA00022737"/>
    </source>
</evidence>
<dbReference type="InterPro" id="IPR037073">
    <property type="entry name" value="Nuc_rcpt_coact_CREBbp_sf"/>
</dbReference>
<keyword evidence="1" id="KW-0677">Repeat</keyword>
<keyword evidence="4" id="KW-0539">Nucleus</keyword>
<comment type="caution">
    <text evidence="6">The sequence shown here is derived from an EMBL/GenBank/DDBJ whole genome shotgun (WGS) entry which is preliminary data.</text>
</comment>
<name>A0A8J2WEB3_9CRUS</name>
<organism evidence="6 7">
    <name type="scientific">Daphnia galeata</name>
    <dbReference type="NCBI Taxonomy" id="27404"/>
    <lineage>
        <taxon>Eukaryota</taxon>
        <taxon>Metazoa</taxon>
        <taxon>Ecdysozoa</taxon>
        <taxon>Arthropoda</taxon>
        <taxon>Crustacea</taxon>
        <taxon>Branchiopoda</taxon>
        <taxon>Diplostraca</taxon>
        <taxon>Cladocera</taxon>
        <taxon>Anomopoda</taxon>
        <taxon>Daphniidae</taxon>
        <taxon>Daphnia</taxon>
    </lineage>
</organism>
<gene>
    <name evidence="6" type="ORF">DGAL_LOCUS3759</name>
</gene>